<dbReference type="EMBL" id="VIAE01000003">
    <property type="protein sequence ID" value="TVY12284.1"/>
    <property type="molecule type" value="Genomic_DNA"/>
</dbReference>
<keyword evidence="3" id="KW-0482">Metalloprotease</keyword>
<dbReference type="InterPro" id="IPR037219">
    <property type="entry name" value="Peptidase_M41-like"/>
</dbReference>
<name>A0A559KJH4_9MOLU</name>
<gene>
    <name evidence="3" type="primary">ftsH1</name>
    <name evidence="3" type="ORF">MDPP_00164</name>
</gene>
<keyword evidence="1" id="KW-1133">Transmembrane helix</keyword>
<accession>A0A559KJH4</accession>
<sequence>MFWIFVLFIINCINIFFCLGYMNPIIKNSFFDFFHLKNELTDQEKTAYHEAGHTFFALAYPKIFDLKYVTIKPKGISKGRTVFNLINNDISRNWKERLLCDLGGTSVELWLYENNKIKEEQVGEGSKSDYLKAKKVLRAKGFNNLQKELDFYLIQGKKIIYKNKEIIEKIYQELLSKTTLNKEDLYKIKNNKNFILD</sequence>
<reference evidence="3 4" key="1">
    <citation type="submission" date="2019-06" db="EMBL/GenBank/DDBJ databases">
        <title>Draft Genome Sequence of Candidatus Phytoplasma pini-Related Strain MDPP: A Resource for Comparative Genomics of Gymnosperm-infecting Phytoplasmas.</title>
        <authorList>
            <person name="Cai W."/>
            <person name="Costanzo S."/>
            <person name="Shao J."/>
            <person name="Zhao Y."/>
            <person name="Davis R."/>
        </authorList>
    </citation>
    <scope>NUCLEOTIDE SEQUENCE [LARGE SCALE GENOMIC DNA]</scope>
    <source>
        <strain evidence="3 4">MDPP</strain>
    </source>
</reference>
<protein>
    <submittedName>
        <fullName evidence="3">ATP-dependent zinc metalloprotease FtsH</fullName>
    </submittedName>
</protein>
<proteinExistence type="predicted"/>
<dbReference type="GO" id="GO:0006508">
    <property type="term" value="P:proteolysis"/>
    <property type="evidence" value="ECO:0007669"/>
    <property type="project" value="UniProtKB-KW"/>
</dbReference>
<dbReference type="GO" id="GO:0004176">
    <property type="term" value="F:ATP-dependent peptidase activity"/>
    <property type="evidence" value="ECO:0007669"/>
    <property type="project" value="InterPro"/>
</dbReference>
<keyword evidence="1" id="KW-0812">Transmembrane</keyword>
<feature type="domain" description="Peptidase M41" evidence="2">
    <location>
        <begin position="42"/>
        <end position="138"/>
    </location>
</feature>
<comment type="caution">
    <text evidence="3">The sequence shown here is derived from an EMBL/GenBank/DDBJ whole genome shotgun (WGS) entry which is preliminary data.</text>
</comment>
<evidence type="ECO:0000313" key="3">
    <source>
        <dbReference type="EMBL" id="TVY12284.1"/>
    </source>
</evidence>
<organism evidence="3 4">
    <name type="scientific">Candidatus Phytoplasma pini</name>
    <dbReference type="NCBI Taxonomy" id="267362"/>
    <lineage>
        <taxon>Bacteria</taxon>
        <taxon>Bacillati</taxon>
        <taxon>Mycoplasmatota</taxon>
        <taxon>Mollicutes</taxon>
        <taxon>Acholeplasmatales</taxon>
        <taxon>Acholeplasmataceae</taxon>
        <taxon>Candidatus Phytoplasma</taxon>
    </lineage>
</organism>
<keyword evidence="3" id="KW-0378">Hydrolase</keyword>
<dbReference type="Proteomes" id="UP000320078">
    <property type="component" value="Unassembled WGS sequence"/>
</dbReference>
<dbReference type="Gene3D" id="1.20.58.760">
    <property type="entry name" value="Peptidase M41"/>
    <property type="match status" value="1"/>
</dbReference>
<keyword evidence="4" id="KW-1185">Reference proteome</keyword>
<dbReference type="GO" id="GO:0004222">
    <property type="term" value="F:metalloendopeptidase activity"/>
    <property type="evidence" value="ECO:0007669"/>
    <property type="project" value="InterPro"/>
</dbReference>
<evidence type="ECO:0000259" key="2">
    <source>
        <dbReference type="Pfam" id="PF01434"/>
    </source>
</evidence>
<evidence type="ECO:0000256" key="1">
    <source>
        <dbReference type="SAM" id="Phobius"/>
    </source>
</evidence>
<keyword evidence="3" id="KW-0645">Protease</keyword>
<feature type="transmembrane region" description="Helical" evidence="1">
    <location>
        <begin position="6"/>
        <end position="26"/>
    </location>
</feature>
<dbReference type="GO" id="GO:0005524">
    <property type="term" value="F:ATP binding"/>
    <property type="evidence" value="ECO:0007669"/>
    <property type="project" value="InterPro"/>
</dbReference>
<dbReference type="SUPFAM" id="SSF140990">
    <property type="entry name" value="FtsH protease domain-like"/>
    <property type="match status" value="1"/>
</dbReference>
<dbReference type="AlphaFoldDB" id="A0A559KJH4"/>
<keyword evidence="1" id="KW-0472">Membrane</keyword>
<evidence type="ECO:0000313" key="4">
    <source>
        <dbReference type="Proteomes" id="UP000320078"/>
    </source>
</evidence>
<dbReference type="InterPro" id="IPR000642">
    <property type="entry name" value="Peptidase_M41"/>
</dbReference>
<dbReference type="Pfam" id="PF01434">
    <property type="entry name" value="Peptidase_M41"/>
    <property type="match status" value="1"/>
</dbReference>